<sequence length="273" mass="31428">MTGRIAFTEENALRIAAVERAFAPSGKSLAKPGRVLVGEGRLMKLCRRSPQPKMFFLFNDIIVYGSIVVHKLWYKNQHIIPLEDIIIEDLADSLEMKNQWLIRTPKKSFYMSAASEKEKQAWICRIMECREQQLISSRKEPTTSFAATWIPDRASHICMRCADKFTVAQRRHHCRQCGFVVCNSCSKCRIVIPAISAKPVRVCTLCFNTLLCEKAKEEAGKRSSDGFDLEMPVYEALSDEDSDEREEDDMMPIQWVKPQNMYHPKNSCFTYLK</sequence>
<dbReference type="PANTHER" id="PTHR46280">
    <property type="entry name" value="PLECKSTRIN HOMOLOGY DOMAIN-CONTAINING FAMILY F MEMBER 2-RELATED"/>
    <property type="match status" value="1"/>
</dbReference>
<feature type="domain" description="FYVE-type" evidence="6">
    <location>
        <begin position="152"/>
        <end position="211"/>
    </location>
</feature>
<dbReference type="GO" id="GO:0007032">
    <property type="term" value="P:endosome organization"/>
    <property type="evidence" value="ECO:0007669"/>
    <property type="project" value="TreeGrafter"/>
</dbReference>
<keyword evidence="3" id="KW-0862">Zinc</keyword>
<feature type="domain" description="PH" evidence="5">
    <location>
        <begin position="35"/>
        <end position="131"/>
    </location>
</feature>
<dbReference type="Pfam" id="PF00169">
    <property type="entry name" value="PH"/>
    <property type="match status" value="1"/>
</dbReference>
<proteinExistence type="predicted"/>
<evidence type="ECO:0000256" key="2">
    <source>
        <dbReference type="ARBA" id="ARBA00022771"/>
    </source>
</evidence>
<dbReference type="SUPFAM" id="SSF57903">
    <property type="entry name" value="FYVE/PHD zinc finger"/>
    <property type="match status" value="1"/>
</dbReference>
<accession>A0AAD8D3Q6</accession>
<evidence type="ECO:0000313" key="8">
    <source>
        <dbReference type="Proteomes" id="UP001230051"/>
    </source>
</evidence>
<evidence type="ECO:0000256" key="3">
    <source>
        <dbReference type="ARBA" id="ARBA00022833"/>
    </source>
</evidence>
<dbReference type="InterPro" id="IPR011993">
    <property type="entry name" value="PH-like_dom_sf"/>
</dbReference>
<evidence type="ECO:0000259" key="5">
    <source>
        <dbReference type="PROSITE" id="PS50003"/>
    </source>
</evidence>
<dbReference type="CDD" id="cd01218">
    <property type="entry name" value="PH_Phafin2-like"/>
    <property type="match status" value="1"/>
</dbReference>
<dbReference type="InterPro" id="IPR013083">
    <property type="entry name" value="Znf_RING/FYVE/PHD"/>
</dbReference>
<dbReference type="InterPro" id="IPR051765">
    <property type="entry name" value="PH_domain-containing_F"/>
</dbReference>
<dbReference type="SUPFAM" id="SSF50729">
    <property type="entry name" value="PH domain-like"/>
    <property type="match status" value="1"/>
</dbReference>
<evidence type="ECO:0008006" key="9">
    <source>
        <dbReference type="Google" id="ProtNLM"/>
    </source>
</evidence>
<dbReference type="Pfam" id="PF01363">
    <property type="entry name" value="FYVE"/>
    <property type="match status" value="1"/>
</dbReference>
<dbReference type="AlphaFoldDB" id="A0AAD8D3Q6"/>
<evidence type="ECO:0000256" key="4">
    <source>
        <dbReference type="PROSITE-ProRule" id="PRU00091"/>
    </source>
</evidence>
<evidence type="ECO:0000259" key="6">
    <source>
        <dbReference type="PROSITE" id="PS50178"/>
    </source>
</evidence>
<reference evidence="7" key="1">
    <citation type="submission" date="2022-02" db="EMBL/GenBank/DDBJ databases">
        <title>Atlantic sturgeon de novo genome assembly.</title>
        <authorList>
            <person name="Stock M."/>
            <person name="Klopp C."/>
            <person name="Guiguen Y."/>
            <person name="Cabau C."/>
            <person name="Parinello H."/>
            <person name="Santidrian Yebra-Pimentel E."/>
            <person name="Kuhl H."/>
            <person name="Dirks R.P."/>
            <person name="Guessner J."/>
            <person name="Wuertz S."/>
            <person name="Du K."/>
            <person name="Schartl M."/>
        </authorList>
    </citation>
    <scope>NUCLEOTIDE SEQUENCE</scope>
    <source>
        <strain evidence="7">STURGEONOMICS-FGT-2020</strain>
        <tissue evidence="7">Whole blood</tissue>
    </source>
</reference>
<dbReference type="PROSITE" id="PS50178">
    <property type="entry name" value="ZF_FYVE"/>
    <property type="match status" value="1"/>
</dbReference>
<dbReference type="PROSITE" id="PS50003">
    <property type="entry name" value="PH_DOMAIN"/>
    <property type="match status" value="1"/>
</dbReference>
<dbReference type="InterPro" id="IPR001849">
    <property type="entry name" value="PH_domain"/>
</dbReference>
<keyword evidence="1" id="KW-0479">Metal-binding</keyword>
<dbReference type="GO" id="GO:0008333">
    <property type="term" value="P:endosome to lysosome transport"/>
    <property type="evidence" value="ECO:0007669"/>
    <property type="project" value="TreeGrafter"/>
</dbReference>
<dbReference type="InterPro" id="IPR011011">
    <property type="entry name" value="Znf_FYVE_PHD"/>
</dbReference>
<dbReference type="GO" id="GO:0008270">
    <property type="term" value="F:zinc ion binding"/>
    <property type="evidence" value="ECO:0007669"/>
    <property type="project" value="UniProtKB-KW"/>
</dbReference>
<dbReference type="GO" id="GO:0035091">
    <property type="term" value="F:phosphatidylinositol binding"/>
    <property type="evidence" value="ECO:0007669"/>
    <property type="project" value="TreeGrafter"/>
</dbReference>
<dbReference type="GO" id="GO:0005769">
    <property type="term" value="C:early endosome"/>
    <property type="evidence" value="ECO:0007669"/>
    <property type="project" value="TreeGrafter"/>
</dbReference>
<keyword evidence="2 4" id="KW-0863">Zinc-finger</keyword>
<dbReference type="InterPro" id="IPR000306">
    <property type="entry name" value="Znf_FYVE"/>
</dbReference>
<dbReference type="Gene3D" id="2.30.29.30">
    <property type="entry name" value="Pleckstrin-homology domain (PH domain)/Phosphotyrosine-binding domain (PTB)"/>
    <property type="match status" value="1"/>
</dbReference>
<dbReference type="EMBL" id="JAGXEW010000017">
    <property type="protein sequence ID" value="KAK1161945.1"/>
    <property type="molecule type" value="Genomic_DNA"/>
</dbReference>
<organism evidence="7 8">
    <name type="scientific">Acipenser oxyrinchus oxyrinchus</name>
    <dbReference type="NCBI Taxonomy" id="40147"/>
    <lineage>
        <taxon>Eukaryota</taxon>
        <taxon>Metazoa</taxon>
        <taxon>Chordata</taxon>
        <taxon>Craniata</taxon>
        <taxon>Vertebrata</taxon>
        <taxon>Euteleostomi</taxon>
        <taxon>Actinopterygii</taxon>
        <taxon>Chondrostei</taxon>
        <taxon>Acipenseriformes</taxon>
        <taxon>Acipenseridae</taxon>
        <taxon>Acipenser</taxon>
    </lineage>
</organism>
<comment type="caution">
    <text evidence="7">The sequence shown here is derived from an EMBL/GenBank/DDBJ whole genome shotgun (WGS) entry which is preliminary data.</text>
</comment>
<protein>
    <recommendedName>
        <fullName evidence="9">Pleckstrin homology domain-containing family F member 1</fullName>
    </recommendedName>
</protein>
<dbReference type="Proteomes" id="UP001230051">
    <property type="component" value="Unassembled WGS sequence"/>
</dbReference>
<evidence type="ECO:0000256" key="1">
    <source>
        <dbReference type="ARBA" id="ARBA00022723"/>
    </source>
</evidence>
<dbReference type="InterPro" id="IPR017455">
    <property type="entry name" value="Znf_FYVE-rel"/>
</dbReference>
<dbReference type="SMART" id="SM00064">
    <property type="entry name" value="FYVE"/>
    <property type="match status" value="1"/>
</dbReference>
<keyword evidence="8" id="KW-1185">Reference proteome</keyword>
<dbReference type="PANTHER" id="PTHR46280:SF2">
    <property type="entry name" value="PLECKSTRIN HOMOLOGY DOMAIN-CONTAINING FAMILY F MEMBER 1"/>
    <property type="match status" value="1"/>
</dbReference>
<dbReference type="InterPro" id="IPR037871">
    <property type="entry name" value="PH_Phafin"/>
</dbReference>
<evidence type="ECO:0000313" key="7">
    <source>
        <dbReference type="EMBL" id="KAK1161945.1"/>
    </source>
</evidence>
<gene>
    <name evidence="7" type="ORF">AOXY_G18197</name>
</gene>
<name>A0AAD8D3Q6_ACIOX</name>
<dbReference type="SMART" id="SM00233">
    <property type="entry name" value="PH"/>
    <property type="match status" value="1"/>
</dbReference>
<dbReference type="Gene3D" id="3.30.40.10">
    <property type="entry name" value="Zinc/RING finger domain, C3HC4 (zinc finger)"/>
    <property type="match status" value="1"/>
</dbReference>